<evidence type="ECO:0000256" key="2">
    <source>
        <dbReference type="SAM" id="Phobius"/>
    </source>
</evidence>
<sequence>MVSEHNKKVSSDDSRSAKATTGPEVGPSEDRSQAGASPSEGFKDIGDSGCVRRPTLGLGNGSKNMPQAMVGAGKDTTGPAPVLESDGKNGGRGEKRAEPAMSTKGAENPPDERLDNNKKEVHNSESSSASAAPKPLLEDSWRIVMKEVDDIDNEQFKSWKEDIDTLLVFALIFPLLQAGLFSAVVTAFTIESYQWLSEDPQDTTVALLRQISQQMSNMTVTHIKPFEASSSNVRINGFWFLSLIISLVDALFGLLCKQWLREHQQPTHTRTPEEALALRWLRRKSLEIWHVPTFVAVLPMLLELALFFFFAGLLELLWTRHAIPFSIAIIVIGSAILVYVGTTIIPSIDIIRQALQVTPDFINAQKDAILTTGTLHPVNFMAMVLPMEFTCPYKSPQAWVAFEIARTISRISYLIMKCCDQMARTTVQKYFPGYFKIIPRLKVLNVTLNINHAGWPSVDLGLLRRSPGELVPQFYELQAFRWVVRELINNPSMIPHLQNTLERQPLHLLMPVVLDQWLFFPGRDWTKADIGAVLRGIEVSKLQGLQGHKTPNQYYWLREHAKKNSRIFRQLLHYHHMFISIISSKALVKNDWDCLIEAWKKLYTELGQSELSFHGQRIGVPFSFHTLDRILGNSSDPEAFGLEFFKCCTAEERWGRRNDPVLQSLVQHIFTTSTPPNRLYGSPVGTSSPFIKSRECLTMIQKIHDNRSTDEDLEFTSQDVHSWLEVTDIIRHVHDLPVSYFPPLPGYFPIPLTKLEELLWALPDEPSDCDFEFLFSYQKHWPNNMFLEEKRKFIEIFSEYINKYPDCRSLRNKHNVVTPLATHPKGLTFIGFLYMQWGALHTELEHNRSRPWVQETCTEPWMKALEYVRIANDLSPDEFKAIFTPLPDSHSESPLSNATQLQTQGDSMATEGHMGGGDGDSAVAGSNKDGVTAGTPSNQEVIEMVTLAQPAEGSGRGDVDHTSQNELGVPYREENDKNV</sequence>
<keyword evidence="2" id="KW-1133">Transmembrane helix</keyword>
<feature type="transmembrane region" description="Helical" evidence="2">
    <location>
        <begin position="288"/>
        <end position="310"/>
    </location>
</feature>
<protein>
    <recommendedName>
        <fullName evidence="3">DUF6535 domain-containing protein</fullName>
    </recommendedName>
</protein>
<evidence type="ECO:0000313" key="4">
    <source>
        <dbReference type="EMBL" id="KAL0567482.1"/>
    </source>
</evidence>
<dbReference type="Proteomes" id="UP001465976">
    <property type="component" value="Unassembled WGS sequence"/>
</dbReference>
<evidence type="ECO:0000259" key="3">
    <source>
        <dbReference type="Pfam" id="PF20153"/>
    </source>
</evidence>
<feature type="compositionally biased region" description="Polar residues" evidence="1">
    <location>
        <begin position="892"/>
        <end position="907"/>
    </location>
</feature>
<gene>
    <name evidence="4" type="ORF">V5O48_014507</name>
</gene>
<feature type="compositionally biased region" description="Basic and acidic residues" evidence="1">
    <location>
        <begin position="1"/>
        <end position="16"/>
    </location>
</feature>
<keyword evidence="5" id="KW-1185">Reference proteome</keyword>
<evidence type="ECO:0000313" key="5">
    <source>
        <dbReference type="Proteomes" id="UP001465976"/>
    </source>
</evidence>
<feature type="transmembrane region" description="Helical" evidence="2">
    <location>
        <begin position="166"/>
        <end position="190"/>
    </location>
</feature>
<feature type="compositionally biased region" description="Basic and acidic residues" evidence="1">
    <location>
        <begin position="110"/>
        <end position="123"/>
    </location>
</feature>
<dbReference type="Pfam" id="PF20153">
    <property type="entry name" value="DUF6535"/>
    <property type="match status" value="1"/>
</dbReference>
<comment type="caution">
    <text evidence="4">The sequence shown here is derived from an EMBL/GenBank/DDBJ whole genome shotgun (WGS) entry which is preliminary data.</text>
</comment>
<feature type="transmembrane region" description="Helical" evidence="2">
    <location>
        <begin position="322"/>
        <end position="345"/>
    </location>
</feature>
<feature type="region of interest" description="Disordered" evidence="1">
    <location>
        <begin position="1"/>
        <end position="134"/>
    </location>
</feature>
<dbReference type="EMBL" id="JBAHYK010001576">
    <property type="protein sequence ID" value="KAL0567482.1"/>
    <property type="molecule type" value="Genomic_DNA"/>
</dbReference>
<evidence type="ECO:0000256" key="1">
    <source>
        <dbReference type="SAM" id="MobiDB-lite"/>
    </source>
</evidence>
<dbReference type="InterPro" id="IPR045338">
    <property type="entry name" value="DUF6535"/>
</dbReference>
<organism evidence="4 5">
    <name type="scientific">Marasmius crinis-equi</name>
    <dbReference type="NCBI Taxonomy" id="585013"/>
    <lineage>
        <taxon>Eukaryota</taxon>
        <taxon>Fungi</taxon>
        <taxon>Dikarya</taxon>
        <taxon>Basidiomycota</taxon>
        <taxon>Agaricomycotina</taxon>
        <taxon>Agaricomycetes</taxon>
        <taxon>Agaricomycetidae</taxon>
        <taxon>Agaricales</taxon>
        <taxon>Marasmiineae</taxon>
        <taxon>Marasmiaceae</taxon>
        <taxon>Marasmius</taxon>
    </lineage>
</organism>
<reference evidence="4 5" key="1">
    <citation type="submission" date="2024-02" db="EMBL/GenBank/DDBJ databases">
        <title>A draft genome for the cacao thread blight pathogen Marasmius crinis-equi.</title>
        <authorList>
            <person name="Cohen S.P."/>
            <person name="Baruah I.K."/>
            <person name="Amoako-Attah I."/>
            <person name="Bukari Y."/>
            <person name="Meinhardt L.W."/>
            <person name="Bailey B.A."/>
        </authorList>
    </citation>
    <scope>NUCLEOTIDE SEQUENCE [LARGE SCALE GENOMIC DNA]</scope>
    <source>
        <strain evidence="4 5">GH-76</strain>
    </source>
</reference>
<accession>A0ABR3EXE6</accession>
<name>A0ABR3EXE6_9AGAR</name>
<keyword evidence="2" id="KW-0472">Membrane</keyword>
<feature type="domain" description="DUF6535" evidence="3">
    <location>
        <begin position="141"/>
        <end position="319"/>
    </location>
</feature>
<feature type="region of interest" description="Disordered" evidence="1">
    <location>
        <begin position="886"/>
        <end position="979"/>
    </location>
</feature>
<feature type="transmembrane region" description="Helical" evidence="2">
    <location>
        <begin position="237"/>
        <end position="256"/>
    </location>
</feature>
<keyword evidence="2" id="KW-0812">Transmembrane</keyword>
<feature type="compositionally biased region" description="Basic and acidic residues" evidence="1">
    <location>
        <begin position="85"/>
        <end position="98"/>
    </location>
</feature>
<proteinExistence type="predicted"/>